<protein>
    <submittedName>
        <fullName evidence="8">Uncharacterized protein</fullName>
    </submittedName>
</protein>
<proteinExistence type="inferred from homology"/>
<evidence type="ECO:0000256" key="6">
    <source>
        <dbReference type="ARBA" id="ARBA00023136"/>
    </source>
</evidence>
<dbReference type="Proteomes" id="UP001476247">
    <property type="component" value="Unassembled WGS sequence"/>
</dbReference>
<evidence type="ECO:0000256" key="3">
    <source>
        <dbReference type="ARBA" id="ARBA00022692"/>
    </source>
</evidence>
<gene>
    <name evidence="8" type="ORF">HPULCUR_012199</name>
</gene>
<keyword evidence="5 7" id="KW-1133">Transmembrane helix</keyword>
<comment type="subcellular location">
    <subcellularLocation>
        <location evidence="1">Membrane</location>
        <topology evidence="1">Multi-pass membrane protein</topology>
    </subcellularLocation>
</comment>
<evidence type="ECO:0000256" key="1">
    <source>
        <dbReference type="ARBA" id="ARBA00004141"/>
    </source>
</evidence>
<dbReference type="InterPro" id="IPR009294">
    <property type="entry name" value="Aph-1"/>
</dbReference>
<keyword evidence="4" id="KW-0914">Notch signaling pathway</keyword>
<evidence type="ECO:0000256" key="5">
    <source>
        <dbReference type="ARBA" id="ARBA00022989"/>
    </source>
</evidence>
<feature type="transmembrane region" description="Helical" evidence="7">
    <location>
        <begin position="45"/>
        <end position="67"/>
    </location>
</feature>
<sequence>MHFVSITYSVAIQEACRWCFYLLLHRAESGLNTVSANPKSPFNRSIFSFVSGFGYALMSALVGYIALLVESIGPGVMMCPSCPRATLYFISAITTSLFSLMHMAWMMIAFEGFSELPKTKGWLKVLWVIVSHYGASFATTLNSSSVNNGCIYSILISLCIIAISCYIIAMSLKSRFRLQH</sequence>
<comment type="similarity">
    <text evidence="2">Belongs to the APH-1 family.</text>
</comment>
<keyword evidence="9" id="KW-1185">Reference proteome</keyword>
<evidence type="ECO:0000313" key="8">
    <source>
        <dbReference type="EMBL" id="GAA5806653.1"/>
    </source>
</evidence>
<dbReference type="Pfam" id="PF06105">
    <property type="entry name" value="Aph-1"/>
    <property type="match status" value="1"/>
</dbReference>
<accession>A0ABP9YII7</accession>
<dbReference type="EMBL" id="BAABUJ010000091">
    <property type="protein sequence ID" value="GAA5806653.1"/>
    <property type="molecule type" value="Genomic_DNA"/>
</dbReference>
<evidence type="ECO:0000256" key="7">
    <source>
        <dbReference type="SAM" id="Phobius"/>
    </source>
</evidence>
<dbReference type="PANTHER" id="PTHR12889">
    <property type="entry name" value="GAMMA-SECRETASE SUBUNIT APH-1"/>
    <property type="match status" value="1"/>
</dbReference>
<evidence type="ECO:0000313" key="9">
    <source>
        <dbReference type="Proteomes" id="UP001476247"/>
    </source>
</evidence>
<reference evidence="8 9" key="1">
    <citation type="submission" date="2024-04" db="EMBL/GenBank/DDBJ databases">
        <title>genome sequences of Mucor flavus KT1a and Helicostylum pulchrum KT1b strains isolation_sourced from the surface of a dry-aged beef.</title>
        <authorList>
            <person name="Toyotome T."/>
            <person name="Hosono M."/>
            <person name="Torimaru M."/>
            <person name="Fukuda K."/>
            <person name="Mikami N."/>
        </authorList>
    </citation>
    <scope>NUCLEOTIDE SEQUENCE [LARGE SCALE GENOMIC DNA]</scope>
    <source>
        <strain evidence="8 9">KT1b</strain>
    </source>
</reference>
<organism evidence="8 9">
    <name type="scientific">Helicostylum pulchrum</name>
    <dbReference type="NCBI Taxonomy" id="562976"/>
    <lineage>
        <taxon>Eukaryota</taxon>
        <taxon>Fungi</taxon>
        <taxon>Fungi incertae sedis</taxon>
        <taxon>Mucoromycota</taxon>
        <taxon>Mucoromycotina</taxon>
        <taxon>Mucoromycetes</taxon>
        <taxon>Mucorales</taxon>
        <taxon>Mucorineae</taxon>
        <taxon>Mucoraceae</taxon>
        <taxon>Helicostylum</taxon>
    </lineage>
</organism>
<evidence type="ECO:0000256" key="4">
    <source>
        <dbReference type="ARBA" id="ARBA00022976"/>
    </source>
</evidence>
<feature type="transmembrane region" description="Helical" evidence="7">
    <location>
        <begin position="87"/>
        <end position="110"/>
    </location>
</feature>
<name>A0ABP9YII7_9FUNG</name>
<feature type="transmembrane region" description="Helical" evidence="7">
    <location>
        <begin position="151"/>
        <end position="172"/>
    </location>
</feature>
<keyword evidence="6 7" id="KW-0472">Membrane</keyword>
<keyword evidence="3 7" id="KW-0812">Transmembrane</keyword>
<evidence type="ECO:0000256" key="2">
    <source>
        <dbReference type="ARBA" id="ARBA00005577"/>
    </source>
</evidence>
<comment type="caution">
    <text evidence="8">The sequence shown here is derived from an EMBL/GenBank/DDBJ whole genome shotgun (WGS) entry which is preliminary data.</text>
</comment>